<dbReference type="Proteomes" id="UP001609175">
    <property type="component" value="Unassembled WGS sequence"/>
</dbReference>
<dbReference type="PANTHER" id="PTHR11373:SF32">
    <property type="entry name" value="DEOXYGUANOSINETRIPHOSPHATE TRIPHOSPHOHYDROLASE"/>
    <property type="match status" value="1"/>
</dbReference>
<dbReference type="SMART" id="SM00471">
    <property type="entry name" value="HDc"/>
    <property type="match status" value="1"/>
</dbReference>
<dbReference type="InterPro" id="IPR027432">
    <property type="entry name" value="dGTP_triphosphohydrolase_C"/>
</dbReference>
<proteinExistence type="predicted"/>
<dbReference type="EMBL" id="JBIMSO010000030">
    <property type="protein sequence ID" value="MFH5207871.1"/>
    <property type="molecule type" value="Genomic_DNA"/>
</dbReference>
<dbReference type="PANTHER" id="PTHR11373">
    <property type="entry name" value="DEOXYNUCLEOSIDE TRIPHOSPHATE TRIPHOSPHOHYDROLASE"/>
    <property type="match status" value="1"/>
</dbReference>
<evidence type="ECO:0000256" key="1">
    <source>
        <dbReference type="ARBA" id="ARBA00022801"/>
    </source>
</evidence>
<name>A0ABW7JL95_9NOCA</name>
<comment type="caution">
    <text evidence="3">The sequence shown here is derived from an EMBL/GenBank/DDBJ whole genome shotgun (WGS) entry which is preliminary data.</text>
</comment>
<reference evidence="3 4" key="1">
    <citation type="submission" date="2024-10" db="EMBL/GenBank/DDBJ databases">
        <authorList>
            <person name="Riesco R."/>
        </authorList>
    </citation>
    <scope>NUCLEOTIDE SEQUENCE [LARGE SCALE GENOMIC DNA]</scope>
    <source>
        <strain evidence="3 4">NCIMB 15449</strain>
    </source>
</reference>
<accession>A0ABW7JL95</accession>
<dbReference type="CDD" id="cd00077">
    <property type="entry name" value="HDc"/>
    <property type="match status" value="1"/>
</dbReference>
<dbReference type="InterPro" id="IPR050135">
    <property type="entry name" value="dGTPase-like"/>
</dbReference>
<protein>
    <submittedName>
        <fullName evidence="3">dGTP triphosphohydrolase</fullName>
    </submittedName>
</protein>
<feature type="domain" description="HD" evidence="2">
    <location>
        <begin position="84"/>
        <end position="258"/>
    </location>
</feature>
<evidence type="ECO:0000313" key="4">
    <source>
        <dbReference type="Proteomes" id="UP001609175"/>
    </source>
</evidence>
<dbReference type="PROSITE" id="PS51831">
    <property type="entry name" value="HD"/>
    <property type="match status" value="1"/>
</dbReference>
<gene>
    <name evidence="3" type="primary">dgt</name>
    <name evidence="3" type="ORF">ACHIPZ_06535</name>
</gene>
<dbReference type="InterPro" id="IPR003607">
    <property type="entry name" value="HD/PDEase_dom"/>
</dbReference>
<keyword evidence="1" id="KW-0378">Hydrolase</keyword>
<organism evidence="3 4">
    <name type="scientific">Antrihabitans spumae</name>
    <dbReference type="NCBI Taxonomy" id="3373370"/>
    <lineage>
        <taxon>Bacteria</taxon>
        <taxon>Bacillati</taxon>
        <taxon>Actinomycetota</taxon>
        <taxon>Actinomycetes</taxon>
        <taxon>Mycobacteriales</taxon>
        <taxon>Nocardiaceae</taxon>
        <taxon>Antrihabitans</taxon>
    </lineage>
</organism>
<evidence type="ECO:0000313" key="3">
    <source>
        <dbReference type="EMBL" id="MFH5207871.1"/>
    </source>
</evidence>
<dbReference type="InterPro" id="IPR006261">
    <property type="entry name" value="dGTPase"/>
</dbReference>
<dbReference type="Gene3D" id="1.10.3550.10">
    <property type="entry name" value="eoxyguanosinetriphosphate triphosphohydrolase domain-like"/>
    <property type="match status" value="1"/>
</dbReference>
<dbReference type="InterPro" id="IPR006674">
    <property type="entry name" value="HD_domain"/>
</dbReference>
<evidence type="ECO:0000259" key="2">
    <source>
        <dbReference type="PROSITE" id="PS51831"/>
    </source>
</evidence>
<dbReference type="Gene3D" id="1.10.3210.10">
    <property type="entry name" value="Hypothetical protein af1432"/>
    <property type="match status" value="1"/>
</dbReference>
<dbReference type="RefSeq" id="WP_395113308.1">
    <property type="nucleotide sequence ID" value="NZ_JBIMSO010000030.1"/>
</dbReference>
<dbReference type="NCBIfam" id="TIGR01353">
    <property type="entry name" value="dGTP_triPase"/>
    <property type="match status" value="1"/>
</dbReference>
<dbReference type="SUPFAM" id="SSF109604">
    <property type="entry name" value="HD-domain/PDEase-like"/>
    <property type="match status" value="1"/>
</dbReference>
<sequence>MTSDFDWLPEDFDWLPDGSLCLVSLKQDRYARISGDLKNQAVNDRRSPTERDIGRVTYSPFLRRLGGVAQIVSPTLKHATIHNRLTHSQKVSLLAKEIASDLLRRAREDDQTVLLDRILQLGGIDISACAAAGLAHDIGHAPFGHSTEKTFDNWLRDIGDPDGFEGNAQTIRVAALLDSSPGGNFGLELTHVTLSALMKYPHGRSGGKKFSVYSDPPEILQRARTAIPVSDSIGPLRDSIRQSIEANIVDLSDDITYATHDLQDFIQAGILNVSPVIEQLQVAALTLKDYRIEDLTQDRGHSPIVSKAIELNTLNPEDFPASAFSRAIAATTAILKRIRDGEPGFDLDVEDGHQLLQQIFSAFIGSVVNTIEVYPRALWKNGPLVRPSIHMWLVIQLMKLISQRYIIESSTISIHEQAHKSVIAALLDALIPWIVNASSRYELPTRLHIYLIEQGRPDADSPAMRRAVVDYLCSLTDDQCDDLRRKLTGLSLPSIETSY</sequence>
<dbReference type="Pfam" id="PF01966">
    <property type="entry name" value="HD"/>
    <property type="match status" value="1"/>
</dbReference>